<keyword evidence="2" id="KW-1185">Reference proteome</keyword>
<evidence type="ECO:0000313" key="2">
    <source>
        <dbReference type="Proteomes" id="UP000824540"/>
    </source>
</evidence>
<organism evidence="1 2">
    <name type="scientific">Albula glossodonta</name>
    <name type="common">roundjaw bonefish</name>
    <dbReference type="NCBI Taxonomy" id="121402"/>
    <lineage>
        <taxon>Eukaryota</taxon>
        <taxon>Metazoa</taxon>
        <taxon>Chordata</taxon>
        <taxon>Craniata</taxon>
        <taxon>Vertebrata</taxon>
        <taxon>Euteleostomi</taxon>
        <taxon>Actinopterygii</taxon>
        <taxon>Neopterygii</taxon>
        <taxon>Teleostei</taxon>
        <taxon>Albuliformes</taxon>
        <taxon>Albulidae</taxon>
        <taxon>Albula</taxon>
    </lineage>
</organism>
<gene>
    <name evidence="1" type="ORF">JZ751_018252</name>
</gene>
<protein>
    <submittedName>
        <fullName evidence="1">Uncharacterized protein</fullName>
    </submittedName>
</protein>
<reference evidence="1" key="1">
    <citation type="thesis" date="2021" institute="BYU ScholarsArchive" country="Provo, UT, USA">
        <title>Applications of and Algorithms for Genome Assembly and Genomic Analyses with an Emphasis on Marine Teleosts.</title>
        <authorList>
            <person name="Pickett B.D."/>
        </authorList>
    </citation>
    <scope>NUCLEOTIDE SEQUENCE</scope>
    <source>
        <strain evidence="1">HI-2016</strain>
    </source>
</reference>
<dbReference type="OrthoDB" id="10634665at2759"/>
<comment type="caution">
    <text evidence="1">The sequence shown here is derived from an EMBL/GenBank/DDBJ whole genome shotgun (WGS) entry which is preliminary data.</text>
</comment>
<name>A0A8T2NNJ4_9TELE</name>
<sequence length="178" mass="19785">MLGERLALRWTLLQNNTPLPFPQKNKPRNNKQRILACRPVLSLCHSCVFMCDDAAECGQRLCADARPSSNGLGPSIQSPQSELPNTSFMCTRGHKGFNPSPAPFTSRRLENPAVPMENQPLPCLHHCQGFPSPANHVIGTGQMKSLRLTRVMRCRGYWREEVEGVEVPAGDPTELPEI</sequence>
<proteinExistence type="predicted"/>
<evidence type="ECO:0000313" key="1">
    <source>
        <dbReference type="EMBL" id="KAG9341935.1"/>
    </source>
</evidence>
<dbReference type="AlphaFoldDB" id="A0A8T2NNJ4"/>
<accession>A0A8T2NNJ4</accession>
<dbReference type="EMBL" id="JAFBMS010000031">
    <property type="protein sequence ID" value="KAG9341935.1"/>
    <property type="molecule type" value="Genomic_DNA"/>
</dbReference>
<dbReference type="Proteomes" id="UP000824540">
    <property type="component" value="Unassembled WGS sequence"/>
</dbReference>